<sequence length="926" mass="104614">MDTDYLLRRRRRVGTPEKSSDPEDWHYTKEGRKISNYHISATHWIILLVLFGGTSLVTYKLHIQVPLPRDPSIYQDTFSENRISSFLHELSDLGNKPAGSEICESATFNAIKHKLEGIQKSISGTHHSLQIQTQYASGCFPVPKFDTEGFGVCYKNVSNVIARLSPVGSSRNTNRTSLLINCHYDSWPTSDGGSDDLIQCALMIELLTVLSSTTSPSYANDIIFLFNGAEESSLLASHGFITTHPWRHSVRAFINLEASGSGGRELLFQAGPGNQWILDAYLQSAVHPHCSVLGQEIFQSGVYPGDTDFRIFRDYGRVPGLDIAFVQNGYWWHTEFDQAKRISVGSLQRAGDNVLATVRNLMTSKYFNNPADFGEKKFVFFDVLGLFTVVYSMTSAYYFNWALIIIAFTITTKEILGDGSNRSKKSALFCKYILIYIFALLFTLSIVYLTTKLIALLDLSMAWYSEHVYAALFYVIPAIVANYAIYSNFLEYESPLADFHSTVLYFEALLLMAFTAFEIASGFILAIMLFFNLIAHFALKFKKSPKNVDESSVWMSKETILFGVTILTSLPSSLMIQYTLIMVLSIFIPIMGRTSGNSELVIGSFVAITVYFIFLSVLPLLQKTKKSVRQSVIYSLCLGWFVAIALIFFFNQPIYKYSDNFPTVRRTQLYHVHQQTYSKNDISSLMTSKLYVIAQDNRGVADIPFVNNPAVFSHLKSKLASIRFESVHCKDKGKYCQLPYYYPTTDRISPRHIRVAKLDDELEEMHTSMELISSIVEKKEDDFEFYNVTVNVKGSGQMSVVMSSVDQENCLISKWALLDNKLKFTSDSNFAFLTCSGDGCGDWTLNIQITCQQIQLLAQTPAKQANAPQKLVLLTTTSHYMHGPSMMTPLLDDLQREIKKRRLQTPNSPWAMTASGWKAEVLTKYF</sequence>
<evidence type="ECO:0000313" key="1">
    <source>
        <dbReference type="Proteomes" id="UP000095286"/>
    </source>
</evidence>
<name>A0AC35U9F3_9BILA</name>
<reference evidence="2" key="1">
    <citation type="submission" date="2016-11" db="UniProtKB">
        <authorList>
            <consortium name="WormBaseParasite"/>
        </authorList>
    </citation>
    <scope>IDENTIFICATION</scope>
    <source>
        <strain evidence="2">KR3021</strain>
    </source>
</reference>
<proteinExistence type="predicted"/>
<protein>
    <submittedName>
        <fullName evidence="2">Peptidase_M28 domain-containing protein</fullName>
    </submittedName>
</protein>
<evidence type="ECO:0000313" key="2">
    <source>
        <dbReference type="WBParaSite" id="RSKR_0000923400.1"/>
    </source>
</evidence>
<dbReference type="Proteomes" id="UP000095286">
    <property type="component" value="Unplaced"/>
</dbReference>
<organism evidence="1 2">
    <name type="scientific">Rhabditophanes sp. KR3021</name>
    <dbReference type="NCBI Taxonomy" id="114890"/>
    <lineage>
        <taxon>Eukaryota</taxon>
        <taxon>Metazoa</taxon>
        <taxon>Ecdysozoa</taxon>
        <taxon>Nematoda</taxon>
        <taxon>Chromadorea</taxon>
        <taxon>Rhabditida</taxon>
        <taxon>Tylenchina</taxon>
        <taxon>Panagrolaimomorpha</taxon>
        <taxon>Strongyloidoidea</taxon>
        <taxon>Alloionematidae</taxon>
        <taxon>Rhabditophanes</taxon>
    </lineage>
</organism>
<dbReference type="WBParaSite" id="RSKR_0000923400.1">
    <property type="protein sequence ID" value="RSKR_0000923400.1"/>
    <property type="gene ID" value="RSKR_0000923400"/>
</dbReference>
<accession>A0AC35U9F3</accession>